<dbReference type="AlphaFoldDB" id="R7TA33"/>
<evidence type="ECO:0000313" key="1">
    <source>
        <dbReference type="EMBL" id="ELT90574.1"/>
    </source>
</evidence>
<dbReference type="EnsemblMetazoa" id="CapteT117511">
    <property type="protein sequence ID" value="CapteP117511"/>
    <property type="gene ID" value="CapteG117511"/>
</dbReference>
<gene>
    <name evidence="1" type="ORF">CAPTEDRAFT_117511</name>
</gene>
<dbReference type="EMBL" id="KB310848">
    <property type="protein sequence ID" value="ELT90574.1"/>
    <property type="molecule type" value="Genomic_DNA"/>
</dbReference>
<dbReference type="Proteomes" id="UP000014760">
    <property type="component" value="Unassembled WGS sequence"/>
</dbReference>
<dbReference type="EMBL" id="AMQN01031763">
    <property type="status" value="NOT_ANNOTATED_CDS"/>
    <property type="molecule type" value="Genomic_DNA"/>
</dbReference>
<evidence type="ECO:0008006" key="4">
    <source>
        <dbReference type="Google" id="ProtNLM"/>
    </source>
</evidence>
<keyword evidence="3" id="KW-1185">Reference proteome</keyword>
<dbReference type="GO" id="GO:0050776">
    <property type="term" value="P:regulation of immune response"/>
    <property type="evidence" value="ECO:0007669"/>
    <property type="project" value="TreeGrafter"/>
</dbReference>
<dbReference type="STRING" id="283909.R7TA33"/>
<evidence type="ECO:0000313" key="2">
    <source>
        <dbReference type="EnsemblMetazoa" id="CapteP117511"/>
    </source>
</evidence>
<evidence type="ECO:0000313" key="3">
    <source>
        <dbReference type="Proteomes" id="UP000014760"/>
    </source>
</evidence>
<reference evidence="2" key="3">
    <citation type="submission" date="2015-06" db="UniProtKB">
        <authorList>
            <consortium name="EnsemblMetazoa"/>
        </authorList>
    </citation>
    <scope>IDENTIFICATION</scope>
</reference>
<dbReference type="HOGENOM" id="CLU_183433_0_0_1"/>
<reference evidence="3" key="1">
    <citation type="submission" date="2012-12" db="EMBL/GenBank/DDBJ databases">
        <authorList>
            <person name="Hellsten U."/>
            <person name="Grimwood J."/>
            <person name="Chapman J.A."/>
            <person name="Shapiro H."/>
            <person name="Aerts A."/>
            <person name="Otillar R.P."/>
            <person name="Terry A.Y."/>
            <person name="Boore J.L."/>
            <person name="Simakov O."/>
            <person name="Marletaz F."/>
            <person name="Cho S.-J."/>
            <person name="Edsinger-Gonzales E."/>
            <person name="Havlak P."/>
            <person name="Kuo D.-H."/>
            <person name="Larsson T."/>
            <person name="Lv J."/>
            <person name="Arendt D."/>
            <person name="Savage R."/>
            <person name="Osoegawa K."/>
            <person name="de Jong P."/>
            <person name="Lindberg D.R."/>
            <person name="Seaver E.C."/>
            <person name="Weisblat D.A."/>
            <person name="Putnam N.H."/>
            <person name="Grigoriev I.V."/>
            <person name="Rokhsar D.S."/>
        </authorList>
    </citation>
    <scope>NUCLEOTIDE SEQUENCE</scope>
    <source>
        <strain evidence="3">I ESC-2004</strain>
    </source>
</reference>
<name>R7TA33_CAPTE</name>
<protein>
    <recommendedName>
        <fullName evidence="4">Inositol polyphosphate-related phosphatase domain-containing protein</fullName>
    </recommendedName>
</protein>
<organism evidence="1">
    <name type="scientific">Capitella teleta</name>
    <name type="common">Polychaete worm</name>
    <dbReference type="NCBI Taxonomy" id="283909"/>
    <lineage>
        <taxon>Eukaryota</taxon>
        <taxon>Metazoa</taxon>
        <taxon>Spiralia</taxon>
        <taxon>Lophotrochozoa</taxon>
        <taxon>Annelida</taxon>
        <taxon>Polychaeta</taxon>
        <taxon>Sedentaria</taxon>
        <taxon>Scolecida</taxon>
        <taxon>Capitellidae</taxon>
        <taxon>Capitella</taxon>
    </lineage>
</organism>
<sequence>MTATFSVTIKVRVALLCWRQRIVIFSSCAVEQLIKHTAHNNRLDIKIQNKKKETYSFENLRERENFCQLVQQMKNMHSATQEVENLSLFTGTWNMGE</sequence>
<accession>R7TA33</accession>
<dbReference type="PANTHER" id="PTHR46051:SF1">
    <property type="entry name" value="INOSITOL POLYPHOSPHATE-RELATED PHOSPHATASE DOMAIN-CONTAINING PROTEIN"/>
    <property type="match status" value="1"/>
</dbReference>
<proteinExistence type="predicted"/>
<reference evidence="1 3" key="2">
    <citation type="journal article" date="2013" name="Nature">
        <title>Insights into bilaterian evolution from three spiralian genomes.</title>
        <authorList>
            <person name="Simakov O."/>
            <person name="Marletaz F."/>
            <person name="Cho S.J."/>
            <person name="Edsinger-Gonzales E."/>
            <person name="Havlak P."/>
            <person name="Hellsten U."/>
            <person name="Kuo D.H."/>
            <person name="Larsson T."/>
            <person name="Lv J."/>
            <person name="Arendt D."/>
            <person name="Savage R."/>
            <person name="Osoegawa K."/>
            <person name="de Jong P."/>
            <person name="Grimwood J."/>
            <person name="Chapman J.A."/>
            <person name="Shapiro H."/>
            <person name="Aerts A."/>
            <person name="Otillar R.P."/>
            <person name="Terry A.Y."/>
            <person name="Boore J.L."/>
            <person name="Grigoriev I.V."/>
            <person name="Lindberg D.R."/>
            <person name="Seaver E.C."/>
            <person name="Weisblat D.A."/>
            <person name="Putnam N.H."/>
            <person name="Rokhsar D.S."/>
        </authorList>
    </citation>
    <scope>NUCLEOTIDE SEQUENCE</scope>
    <source>
        <strain evidence="1 3">I ESC-2004</strain>
    </source>
</reference>
<feature type="non-terminal residue" evidence="1">
    <location>
        <position position="97"/>
    </location>
</feature>
<dbReference type="PANTHER" id="PTHR46051">
    <property type="entry name" value="SH2 DOMAIN-CONTAINING PROTEIN"/>
    <property type="match status" value="1"/>
</dbReference>
<dbReference type="GO" id="GO:0009966">
    <property type="term" value="P:regulation of signal transduction"/>
    <property type="evidence" value="ECO:0007669"/>
    <property type="project" value="TreeGrafter"/>
</dbReference>
<dbReference type="OrthoDB" id="7862313at2759"/>